<dbReference type="PROSITE" id="PS50110">
    <property type="entry name" value="RESPONSE_REGULATORY"/>
    <property type="match status" value="1"/>
</dbReference>
<gene>
    <name evidence="5" type="ORF">COT71_04400</name>
</gene>
<feature type="modified residue" description="4-aspartylphosphate" evidence="3">
    <location>
        <position position="60"/>
    </location>
</feature>
<evidence type="ECO:0000313" key="5">
    <source>
        <dbReference type="EMBL" id="PIT97741.1"/>
    </source>
</evidence>
<evidence type="ECO:0000256" key="1">
    <source>
        <dbReference type="ARBA" id="ARBA00022553"/>
    </source>
</evidence>
<dbReference type="AlphaFoldDB" id="A0A2M6WYA4"/>
<evidence type="ECO:0000256" key="2">
    <source>
        <dbReference type="ARBA" id="ARBA00023012"/>
    </source>
</evidence>
<comment type="caution">
    <text evidence="5">The sequence shown here is derived from an EMBL/GenBank/DDBJ whole genome shotgun (WGS) entry which is preliminary data.</text>
</comment>
<reference evidence="6" key="1">
    <citation type="submission" date="2017-09" db="EMBL/GenBank/DDBJ databases">
        <title>Depth-based differentiation of microbial function through sediment-hosted aquifers and enrichment of novel symbionts in the deep terrestrial subsurface.</title>
        <authorList>
            <person name="Probst A.J."/>
            <person name="Ladd B."/>
            <person name="Jarett J.K."/>
            <person name="Geller-Mcgrath D.E."/>
            <person name="Sieber C.M.K."/>
            <person name="Emerson J.B."/>
            <person name="Anantharaman K."/>
            <person name="Thomas B.C."/>
            <person name="Malmstrom R."/>
            <person name="Stieglmeier M."/>
            <person name="Klingl A."/>
            <person name="Woyke T."/>
            <person name="Ryan C.M."/>
            <person name="Banfield J.F."/>
        </authorList>
    </citation>
    <scope>NUCLEOTIDE SEQUENCE [LARGE SCALE GENOMIC DNA]</scope>
</reference>
<name>A0A2M6WYA4_9BACT</name>
<dbReference type="EMBL" id="PEZP01000048">
    <property type="protein sequence ID" value="PIT97741.1"/>
    <property type="molecule type" value="Genomic_DNA"/>
</dbReference>
<sequence length="137" mass="15320">MTTPGRPSLSILLVEDDSFISQMYQTKLTNLGFAVELFDNGEDAAARLGQDPLPDLLLLDIVLPKKDGFEILEELRGQDRTKNLPVILLTNLGQKPDVERGIKLGADDYIIKAHYTPTEVVEKITKVLDERKQGDTR</sequence>
<protein>
    <submittedName>
        <fullName evidence="5">Response regulator</fullName>
    </submittedName>
</protein>
<evidence type="ECO:0000313" key="6">
    <source>
        <dbReference type="Proteomes" id="UP000230731"/>
    </source>
</evidence>
<dbReference type="PANTHER" id="PTHR44591:SF14">
    <property type="entry name" value="PROTEIN PILG"/>
    <property type="match status" value="1"/>
</dbReference>
<dbReference type="InterPro" id="IPR011006">
    <property type="entry name" value="CheY-like_superfamily"/>
</dbReference>
<keyword evidence="1 3" id="KW-0597">Phosphoprotein</keyword>
<dbReference type="PANTHER" id="PTHR44591">
    <property type="entry name" value="STRESS RESPONSE REGULATOR PROTEIN 1"/>
    <property type="match status" value="1"/>
</dbReference>
<evidence type="ECO:0000256" key="3">
    <source>
        <dbReference type="PROSITE-ProRule" id="PRU00169"/>
    </source>
</evidence>
<evidence type="ECO:0000259" key="4">
    <source>
        <dbReference type="PROSITE" id="PS50110"/>
    </source>
</evidence>
<dbReference type="CDD" id="cd00156">
    <property type="entry name" value="REC"/>
    <property type="match status" value="1"/>
</dbReference>
<dbReference type="InterPro" id="IPR001789">
    <property type="entry name" value="Sig_transdc_resp-reg_receiver"/>
</dbReference>
<dbReference type="InterPro" id="IPR050595">
    <property type="entry name" value="Bact_response_regulator"/>
</dbReference>
<organism evidence="5 6">
    <name type="scientific">Candidatus Andersenbacteria bacterium CG10_big_fil_rev_8_21_14_0_10_54_11</name>
    <dbReference type="NCBI Taxonomy" id="1974485"/>
    <lineage>
        <taxon>Bacteria</taxon>
        <taxon>Candidatus Anderseniibacteriota</taxon>
    </lineage>
</organism>
<dbReference type="GO" id="GO:0000160">
    <property type="term" value="P:phosphorelay signal transduction system"/>
    <property type="evidence" value="ECO:0007669"/>
    <property type="project" value="UniProtKB-KW"/>
</dbReference>
<dbReference type="Pfam" id="PF00072">
    <property type="entry name" value="Response_reg"/>
    <property type="match status" value="1"/>
</dbReference>
<feature type="domain" description="Response regulatory" evidence="4">
    <location>
        <begin position="10"/>
        <end position="127"/>
    </location>
</feature>
<proteinExistence type="predicted"/>
<dbReference type="Gene3D" id="3.40.50.2300">
    <property type="match status" value="1"/>
</dbReference>
<dbReference type="SMART" id="SM00448">
    <property type="entry name" value="REC"/>
    <property type="match status" value="1"/>
</dbReference>
<keyword evidence="2" id="KW-0902">Two-component regulatory system</keyword>
<accession>A0A2M6WYA4</accession>
<dbReference type="Proteomes" id="UP000230731">
    <property type="component" value="Unassembled WGS sequence"/>
</dbReference>
<dbReference type="SUPFAM" id="SSF52172">
    <property type="entry name" value="CheY-like"/>
    <property type="match status" value="1"/>
</dbReference>